<keyword evidence="2" id="KW-1185">Reference proteome</keyword>
<sequence>MPTSASPSTSTSTDPLAKNKAAAIAAVIAFWKKVDQLDALPKGDLTSLDLVARGQVLAQYQYNIGAARQRGETAKGSTMVESPSATSAVDPLTYKVAACVDVSEVTPYKNGKPRSVPPGTSRSGWAYGVTQDPKTLKWYVTTQRQTGTC</sequence>
<protein>
    <submittedName>
        <fullName evidence="1">Uncharacterized protein</fullName>
    </submittedName>
</protein>
<reference evidence="1" key="1">
    <citation type="journal article" date="2014" name="Int. J. Syst. Evol. Microbiol.">
        <title>Complete genome sequence of Corynebacterium casei LMG S-19264T (=DSM 44701T), isolated from a smear-ripened cheese.</title>
        <authorList>
            <consortium name="US DOE Joint Genome Institute (JGI-PGF)"/>
            <person name="Walter F."/>
            <person name="Albersmeier A."/>
            <person name="Kalinowski J."/>
            <person name="Ruckert C."/>
        </authorList>
    </citation>
    <scope>NUCLEOTIDE SEQUENCE</scope>
    <source>
        <strain evidence="1">CGMCC 1.15085</strain>
    </source>
</reference>
<reference evidence="1" key="2">
    <citation type="submission" date="2020-09" db="EMBL/GenBank/DDBJ databases">
        <authorList>
            <person name="Sun Q."/>
            <person name="Zhou Y."/>
        </authorList>
    </citation>
    <scope>NUCLEOTIDE SEQUENCE</scope>
    <source>
        <strain evidence="1">CGMCC 1.15085</strain>
    </source>
</reference>
<name>A0A916SX44_9MICO</name>
<proteinExistence type="predicted"/>
<organism evidence="1 2">
    <name type="scientific">Flexivirga endophytica</name>
    <dbReference type="NCBI Taxonomy" id="1849103"/>
    <lineage>
        <taxon>Bacteria</taxon>
        <taxon>Bacillati</taxon>
        <taxon>Actinomycetota</taxon>
        <taxon>Actinomycetes</taxon>
        <taxon>Micrococcales</taxon>
        <taxon>Dermacoccaceae</taxon>
        <taxon>Flexivirga</taxon>
    </lineage>
</organism>
<evidence type="ECO:0000313" key="1">
    <source>
        <dbReference type="EMBL" id="GGB21753.1"/>
    </source>
</evidence>
<accession>A0A916SX44</accession>
<dbReference type="EMBL" id="BMHI01000001">
    <property type="protein sequence ID" value="GGB21753.1"/>
    <property type="molecule type" value="Genomic_DNA"/>
</dbReference>
<evidence type="ECO:0000313" key="2">
    <source>
        <dbReference type="Proteomes" id="UP000636793"/>
    </source>
</evidence>
<gene>
    <name evidence="1" type="ORF">GCM10011492_09550</name>
</gene>
<dbReference type="AlphaFoldDB" id="A0A916SX44"/>
<comment type="caution">
    <text evidence="1">The sequence shown here is derived from an EMBL/GenBank/DDBJ whole genome shotgun (WGS) entry which is preliminary data.</text>
</comment>
<dbReference type="Proteomes" id="UP000636793">
    <property type="component" value="Unassembled WGS sequence"/>
</dbReference>